<feature type="transmembrane region" description="Helical" evidence="10">
    <location>
        <begin position="394"/>
        <end position="420"/>
    </location>
</feature>
<dbReference type="OMA" id="QQPPIFN"/>
<keyword evidence="6" id="KW-1278">Translocase</keyword>
<dbReference type="Proteomes" id="UP000005222">
    <property type="component" value="Chromosome A"/>
</dbReference>
<sequence>MDSRAIFEEKNLKDSDLESAAVFENSIRFEGLDEEKRGRRRGRPDRKHADRSRSRSLSVRRRISADVALPPAFKTISHRIDDYEEHEKVSQSSEKKTSLDEFVGTTWHTDTAEDVIKSLESDANIGLTKSQVEIKTKIHGLNVQSKPPSRLFHKTFMYFFGGFGPLLMIGGILCCVAWKPLGNPPATANIVLGVVLFIVFITSAAFNFWQDYSSSRVMDSIHNMIPDDSVTIRDGDVVIVPSKNLLPGDIINFSAGTKIPADMRIISSSPDLAFDRSVLTGESKAIPASSKSEVPFSNYLESSCIAMQGTFCSTGSGTAIVVSTGDNTIFGKVAKMTAGPKRGMTPLQKEILRFVIFTSIVILSMIILIIILWAAWLHRDYPDWINGPTLIVDIVSIGVAFMPEGLPIALTTCLIITAGVMRKKKVLCKSLSVVETLGSVSVLCSDKTGTLTKNIMTVSDITIGSEEIENESMENELLNSSFFSKISIISALCNAAYFDPSTLGLDLHERKIIGNATDSAALKFAAEKIPLGKIQQSWKEMSHLSFSSKKKFMAKMHSPLDKESENAFRTLFSNTSSHDQNKPYLLLTVKGAPDVLYSKCTHILNEDGMVSDLDDDEMEKIKGIQLKWASSGKRVILLAMKVVPNEQRIMESLKDNSAANELIEELSDRGLTLVGLMGISDPLKDDIPYVIRVLKDAGIRPVMVTGDYEYTALAIARNGGMITKSDIRSFKDLNPNFPVVGEKVKLCDRPEIDEAIVMTGTNINELNENQWEHLSQCKEIVFARTTPEQKLRIVEEFQKRKNVVGMTGDGVNDAPSLKQADVGIAMVEGSDIAKEAADLVLLESFSSIIVALKYGRLVFENLKKTITYLLPAGTYAELWPVLLDVIFGLPQALSSFYMIIICCLTDCAGAITLAYEAPERNLLEKKPRSISGERLVNVQLFLHSYFTIGTYYTFTSMLMAFICFQRMGVPFKELTLAYGNYSIDSNKVTSVGNVASSVYFINLVIMQLFNLLAVRTRHLSIFQHPPIRNPQTRNYILFVAAAFAIGVTFLFNYIPWFRNNIGTARPHVEYYFIAVGFGLLVLTYDEIRKFFVRKYPKSVLAKIAW</sequence>
<gene>
    <name evidence="13" type="primary">Piso0_000588</name>
    <name evidence="12" type="ORF">GNLVRS01_PISO0A12650g</name>
    <name evidence="13" type="ORF">GNLVRS01_PISO0B12717g</name>
</gene>
<evidence type="ECO:0000256" key="8">
    <source>
        <dbReference type="ARBA" id="ARBA00023136"/>
    </source>
</evidence>
<dbReference type="SFLD" id="SFLDG00002">
    <property type="entry name" value="C1.7:_P-type_atpase_like"/>
    <property type="match status" value="1"/>
</dbReference>
<comment type="subcellular location">
    <subcellularLocation>
        <location evidence="1">Cell membrane</location>
        <topology evidence="1">Multi-pass membrane protein</topology>
    </subcellularLocation>
</comment>
<dbReference type="InterPro" id="IPR023298">
    <property type="entry name" value="ATPase_P-typ_TM_dom_sf"/>
</dbReference>
<dbReference type="GO" id="GO:0005886">
    <property type="term" value="C:plasma membrane"/>
    <property type="evidence" value="ECO:0007669"/>
    <property type="project" value="UniProtKB-SubCell"/>
</dbReference>
<dbReference type="SUPFAM" id="SSF81665">
    <property type="entry name" value="Calcium ATPase, transmembrane domain M"/>
    <property type="match status" value="1"/>
</dbReference>
<feature type="region of interest" description="Disordered" evidence="9">
    <location>
        <begin position="33"/>
        <end position="60"/>
    </location>
</feature>
<dbReference type="InParanoid" id="G8YSS9"/>
<feature type="transmembrane region" description="Helical" evidence="10">
    <location>
        <begin position="895"/>
        <end position="915"/>
    </location>
</feature>
<evidence type="ECO:0000313" key="13">
    <source>
        <dbReference type="EMBL" id="CCE73541.1"/>
    </source>
</evidence>
<keyword evidence="7 10" id="KW-1133">Transmembrane helix</keyword>
<keyword evidence="3 10" id="KW-0812">Transmembrane</keyword>
<keyword evidence="4" id="KW-0547">Nucleotide-binding</keyword>
<dbReference type="HOGENOM" id="CLU_002360_4_1_1"/>
<dbReference type="InterPro" id="IPR006068">
    <property type="entry name" value="ATPase_P-typ_cation-transptr_C"/>
</dbReference>
<evidence type="ECO:0000256" key="3">
    <source>
        <dbReference type="ARBA" id="ARBA00022692"/>
    </source>
</evidence>
<dbReference type="InterPro" id="IPR008250">
    <property type="entry name" value="ATPase_P-typ_transduc_dom_A_sf"/>
</dbReference>
<organism evidence="13 14">
    <name type="scientific">Pichia sorbitophila (strain ATCC MYA-4447 / BCRC 22081 / CBS 7064 / NBRC 10061 / NRRL Y-12695)</name>
    <name type="common">Hybrid yeast</name>
    <dbReference type="NCBI Taxonomy" id="559304"/>
    <lineage>
        <taxon>Eukaryota</taxon>
        <taxon>Fungi</taxon>
        <taxon>Dikarya</taxon>
        <taxon>Ascomycota</taxon>
        <taxon>Saccharomycotina</taxon>
        <taxon>Pichiomycetes</taxon>
        <taxon>Debaryomycetaceae</taxon>
        <taxon>Millerozyma</taxon>
    </lineage>
</organism>
<dbReference type="Gene3D" id="2.70.150.10">
    <property type="entry name" value="Calcium-transporting ATPase, cytoplasmic transduction domain A"/>
    <property type="match status" value="1"/>
</dbReference>
<dbReference type="PROSITE" id="PS00154">
    <property type="entry name" value="ATPASE_E1_E2"/>
    <property type="match status" value="1"/>
</dbReference>
<dbReference type="PANTHER" id="PTHR43294">
    <property type="entry name" value="SODIUM/POTASSIUM-TRANSPORTING ATPASE SUBUNIT ALPHA"/>
    <property type="match status" value="1"/>
</dbReference>
<feature type="domain" description="Cation-transporting P-type ATPase N-terminal" evidence="11">
    <location>
        <begin position="106"/>
        <end position="179"/>
    </location>
</feature>
<dbReference type="Pfam" id="PF00690">
    <property type="entry name" value="Cation_ATPase_N"/>
    <property type="match status" value="1"/>
</dbReference>
<evidence type="ECO:0000256" key="5">
    <source>
        <dbReference type="ARBA" id="ARBA00022840"/>
    </source>
</evidence>
<keyword evidence="8 10" id="KW-0472">Membrane</keyword>
<dbReference type="SUPFAM" id="SSF56784">
    <property type="entry name" value="HAD-like"/>
    <property type="match status" value="1"/>
</dbReference>
<keyword evidence="14" id="KW-1185">Reference proteome</keyword>
<dbReference type="OrthoDB" id="158672at2759"/>
<dbReference type="STRING" id="559304.G8YSS9"/>
<reference evidence="14" key="2">
    <citation type="journal article" date="2012" name="G3 (Bethesda)">
        <title>Pichia sorbitophila, an interspecies yeast hybrid reveals early steps of genome resolution following polyploidization.</title>
        <authorList>
            <person name="Leh Louis V."/>
            <person name="Despons L."/>
            <person name="Friedrich A."/>
            <person name="Martin T."/>
            <person name="Durrens P."/>
            <person name="Casaregola S."/>
            <person name="Neuveglise C."/>
            <person name="Fairhead C."/>
            <person name="Marck C."/>
            <person name="Cruz J.A."/>
            <person name="Straub M.L."/>
            <person name="Kugler V."/>
            <person name="Sacerdot C."/>
            <person name="Uzunov Z."/>
            <person name="Thierry A."/>
            <person name="Weiss S."/>
            <person name="Bleykasten C."/>
            <person name="De Montigny J."/>
            <person name="Jacques N."/>
            <person name="Jung P."/>
            <person name="Lemaire M."/>
            <person name="Mallet S."/>
            <person name="Morel G."/>
            <person name="Richard G.F."/>
            <person name="Sarkar A."/>
            <person name="Savel G."/>
            <person name="Schacherer J."/>
            <person name="Seret M.L."/>
            <person name="Talla E."/>
            <person name="Samson G."/>
            <person name="Jubin C."/>
            <person name="Poulain J."/>
            <person name="Vacherie B."/>
            <person name="Barbe V."/>
            <person name="Pelletier E."/>
            <person name="Sherman D.J."/>
            <person name="Westhof E."/>
            <person name="Weissenbach J."/>
            <person name="Baret P.V."/>
            <person name="Wincker P."/>
            <person name="Gaillardin C."/>
            <person name="Dujon B."/>
            <person name="Souciet J.L."/>
        </authorList>
    </citation>
    <scope>NUCLEOTIDE SEQUENCE [LARGE SCALE GENOMIC DNA]</scope>
    <source>
        <strain evidence="14">ATCC MYA-4447 / BCRC 22081 / CBS 7064 / NBRC 10061 / NRRL Y-12695</strain>
    </source>
</reference>
<evidence type="ECO:0000256" key="4">
    <source>
        <dbReference type="ARBA" id="ARBA00022741"/>
    </source>
</evidence>
<dbReference type="GO" id="GO:0005391">
    <property type="term" value="F:P-type sodium:potassium-exchanging transporter activity"/>
    <property type="evidence" value="ECO:0007669"/>
    <property type="project" value="TreeGrafter"/>
</dbReference>
<feature type="transmembrane region" description="Helical" evidence="10">
    <location>
        <begin position="994"/>
        <end position="1014"/>
    </location>
</feature>
<dbReference type="Proteomes" id="UP000005222">
    <property type="component" value="Chromosome B"/>
</dbReference>
<dbReference type="EMBL" id="FO082058">
    <property type="protein sequence ID" value="CCE73541.1"/>
    <property type="molecule type" value="Genomic_DNA"/>
</dbReference>
<proteinExistence type="predicted"/>
<evidence type="ECO:0000256" key="6">
    <source>
        <dbReference type="ARBA" id="ARBA00022967"/>
    </source>
</evidence>
<dbReference type="InterPro" id="IPR018303">
    <property type="entry name" value="ATPase_P-typ_P_site"/>
</dbReference>
<feature type="transmembrane region" description="Helical" evidence="10">
    <location>
        <begin position="190"/>
        <end position="209"/>
    </location>
</feature>
<dbReference type="PRINTS" id="PR00121">
    <property type="entry name" value="NAKATPASE"/>
</dbReference>
<dbReference type="InterPro" id="IPR044492">
    <property type="entry name" value="P_typ_ATPase_HD_dom"/>
</dbReference>
<dbReference type="InterPro" id="IPR023299">
    <property type="entry name" value="ATPase_P-typ_cyto_dom_N"/>
</dbReference>
<dbReference type="GO" id="GO:1902600">
    <property type="term" value="P:proton transmembrane transport"/>
    <property type="evidence" value="ECO:0007669"/>
    <property type="project" value="TreeGrafter"/>
</dbReference>
<feature type="transmembrane region" description="Helical" evidence="10">
    <location>
        <begin position="351"/>
        <end position="374"/>
    </location>
</feature>
<name>G8YSS9_PICSO</name>
<feature type="transmembrane region" description="Helical" evidence="10">
    <location>
        <begin position="936"/>
        <end position="962"/>
    </location>
</feature>
<dbReference type="GO" id="GO:0016887">
    <property type="term" value="F:ATP hydrolysis activity"/>
    <property type="evidence" value="ECO:0007669"/>
    <property type="project" value="InterPro"/>
</dbReference>
<dbReference type="PRINTS" id="PR00119">
    <property type="entry name" value="CATATPASE"/>
</dbReference>
<dbReference type="eggNOG" id="KOG0203">
    <property type="taxonomic scope" value="Eukaryota"/>
</dbReference>
<dbReference type="InterPro" id="IPR004014">
    <property type="entry name" value="ATPase_P-typ_cation-transptr_N"/>
</dbReference>
<evidence type="ECO:0000256" key="9">
    <source>
        <dbReference type="SAM" id="MobiDB-lite"/>
    </source>
</evidence>
<dbReference type="EMBL" id="FO082059">
    <property type="protein sequence ID" value="CCE72980.1"/>
    <property type="molecule type" value="Genomic_DNA"/>
</dbReference>
<keyword evidence="5" id="KW-0067">ATP-binding</keyword>
<feature type="transmembrane region" description="Helical" evidence="10">
    <location>
        <begin position="156"/>
        <end position="178"/>
    </location>
</feature>
<dbReference type="Gene3D" id="3.40.1110.10">
    <property type="entry name" value="Calcium-transporting ATPase, cytoplasmic domain N"/>
    <property type="match status" value="1"/>
</dbReference>
<evidence type="ECO:0000313" key="12">
    <source>
        <dbReference type="EMBL" id="CCE72980.1"/>
    </source>
</evidence>
<evidence type="ECO:0000313" key="14">
    <source>
        <dbReference type="Proteomes" id="UP000005222"/>
    </source>
</evidence>
<dbReference type="SUPFAM" id="SSF81653">
    <property type="entry name" value="Calcium ATPase, transduction domain A"/>
    <property type="match status" value="1"/>
</dbReference>
<feature type="transmembrane region" description="Helical" evidence="10">
    <location>
        <begin position="1068"/>
        <end position="1087"/>
    </location>
</feature>
<dbReference type="PANTHER" id="PTHR43294:SF21">
    <property type="entry name" value="CATION TRANSPORTING ATPASE"/>
    <property type="match status" value="1"/>
</dbReference>
<evidence type="ECO:0000256" key="2">
    <source>
        <dbReference type="ARBA" id="ARBA00022475"/>
    </source>
</evidence>
<feature type="transmembrane region" description="Helical" evidence="10">
    <location>
        <begin position="866"/>
        <end position="889"/>
    </location>
</feature>
<evidence type="ECO:0000256" key="10">
    <source>
        <dbReference type="SAM" id="Phobius"/>
    </source>
</evidence>
<dbReference type="Pfam" id="PF13246">
    <property type="entry name" value="Cation_ATPase"/>
    <property type="match status" value="1"/>
</dbReference>
<dbReference type="SMART" id="SM00831">
    <property type="entry name" value="Cation_ATPase_N"/>
    <property type="match status" value="1"/>
</dbReference>
<dbReference type="GO" id="GO:1990573">
    <property type="term" value="P:potassium ion import across plasma membrane"/>
    <property type="evidence" value="ECO:0007669"/>
    <property type="project" value="TreeGrafter"/>
</dbReference>
<keyword evidence="2" id="KW-1003">Cell membrane</keyword>
<dbReference type="InterPro" id="IPR059000">
    <property type="entry name" value="ATPase_P-type_domA"/>
</dbReference>
<accession>G8YSS9</accession>
<dbReference type="GO" id="GO:0036376">
    <property type="term" value="P:sodium ion export across plasma membrane"/>
    <property type="evidence" value="ECO:0007669"/>
    <property type="project" value="TreeGrafter"/>
</dbReference>
<dbReference type="SFLD" id="SFLDF00027">
    <property type="entry name" value="p-type_atpase"/>
    <property type="match status" value="1"/>
</dbReference>
<evidence type="ECO:0000256" key="1">
    <source>
        <dbReference type="ARBA" id="ARBA00004651"/>
    </source>
</evidence>
<evidence type="ECO:0000259" key="11">
    <source>
        <dbReference type="SMART" id="SM00831"/>
    </source>
</evidence>
<dbReference type="AlphaFoldDB" id="G8YSS9"/>
<dbReference type="InterPro" id="IPR050510">
    <property type="entry name" value="Cation_transp_ATPase_P-type"/>
</dbReference>
<protein>
    <submittedName>
        <fullName evidence="13">Piso0_000588 protein</fullName>
    </submittedName>
</protein>
<dbReference type="SUPFAM" id="SSF81660">
    <property type="entry name" value="Metal cation-transporting ATPase, ATP-binding domain N"/>
    <property type="match status" value="1"/>
</dbReference>
<dbReference type="InterPro" id="IPR023214">
    <property type="entry name" value="HAD_sf"/>
</dbReference>
<dbReference type="GO" id="GO:0006883">
    <property type="term" value="P:intracellular sodium ion homeostasis"/>
    <property type="evidence" value="ECO:0007669"/>
    <property type="project" value="TreeGrafter"/>
</dbReference>
<dbReference type="GO" id="GO:0030007">
    <property type="term" value="P:intracellular potassium ion homeostasis"/>
    <property type="evidence" value="ECO:0007669"/>
    <property type="project" value="TreeGrafter"/>
</dbReference>
<reference evidence="13" key="1">
    <citation type="submission" date="2011-10" db="EMBL/GenBank/DDBJ databases">
        <authorList>
            <person name="Genoscope - CEA"/>
        </authorList>
    </citation>
    <scope>NUCLEOTIDE SEQUENCE</scope>
    <source>
        <strain evidence="13">CBS 7064</strain>
    </source>
</reference>
<dbReference type="Pfam" id="PF00689">
    <property type="entry name" value="Cation_ATPase_C"/>
    <property type="match status" value="1"/>
</dbReference>
<dbReference type="InterPro" id="IPR001757">
    <property type="entry name" value="P_typ_ATPase"/>
</dbReference>
<dbReference type="GO" id="GO:0005524">
    <property type="term" value="F:ATP binding"/>
    <property type="evidence" value="ECO:0007669"/>
    <property type="project" value="UniProtKB-KW"/>
</dbReference>
<dbReference type="Pfam" id="PF00122">
    <property type="entry name" value="E1-E2_ATPase"/>
    <property type="match status" value="1"/>
</dbReference>
<evidence type="ECO:0000256" key="7">
    <source>
        <dbReference type="ARBA" id="ARBA00022989"/>
    </source>
</evidence>
<dbReference type="Gene3D" id="1.20.1110.10">
    <property type="entry name" value="Calcium-transporting ATPase, transmembrane domain"/>
    <property type="match status" value="1"/>
</dbReference>
<dbReference type="Gene3D" id="3.40.50.1000">
    <property type="entry name" value="HAD superfamily/HAD-like"/>
    <property type="match status" value="1"/>
</dbReference>
<dbReference type="SFLD" id="SFLDS00003">
    <property type="entry name" value="Haloacid_Dehalogenase"/>
    <property type="match status" value="1"/>
</dbReference>
<feature type="transmembrane region" description="Helical" evidence="10">
    <location>
        <begin position="1035"/>
        <end position="1056"/>
    </location>
</feature>
<dbReference type="NCBIfam" id="TIGR01494">
    <property type="entry name" value="ATPase_P-type"/>
    <property type="match status" value="2"/>
</dbReference>
<dbReference type="InterPro" id="IPR036412">
    <property type="entry name" value="HAD-like_sf"/>
</dbReference>